<dbReference type="EMBL" id="ATLV01024668">
    <property type="status" value="NOT_ANNOTATED_CDS"/>
    <property type="molecule type" value="Genomic_DNA"/>
</dbReference>
<evidence type="ECO:0000313" key="4">
    <source>
        <dbReference type="EnsemblMetazoa" id="ASIC020015-PA"/>
    </source>
</evidence>
<evidence type="ECO:0000256" key="1">
    <source>
        <dbReference type="SAM" id="MobiDB-lite"/>
    </source>
</evidence>
<dbReference type="STRING" id="74873.A0A084WNR5"/>
<evidence type="ECO:0000313" key="3">
    <source>
        <dbReference type="EMBL" id="KFB51859.1"/>
    </source>
</evidence>
<reference evidence="3 5" key="1">
    <citation type="journal article" date="2014" name="BMC Genomics">
        <title>Genome sequence of Anopheles sinensis provides insight into genetics basis of mosquito competence for malaria parasites.</title>
        <authorList>
            <person name="Zhou D."/>
            <person name="Zhang D."/>
            <person name="Ding G."/>
            <person name="Shi L."/>
            <person name="Hou Q."/>
            <person name="Ye Y."/>
            <person name="Xu Y."/>
            <person name="Zhou H."/>
            <person name="Xiong C."/>
            <person name="Li S."/>
            <person name="Yu J."/>
            <person name="Hong S."/>
            <person name="Yu X."/>
            <person name="Zou P."/>
            <person name="Chen C."/>
            <person name="Chang X."/>
            <person name="Wang W."/>
            <person name="Lv Y."/>
            <person name="Sun Y."/>
            <person name="Ma L."/>
            <person name="Shen B."/>
            <person name="Zhu C."/>
        </authorList>
    </citation>
    <scope>NUCLEOTIDE SEQUENCE [LARGE SCALE GENOMIC DNA]</scope>
</reference>
<dbReference type="Pfam" id="PF07898">
    <property type="entry name" value="DUF1676"/>
    <property type="match status" value="1"/>
</dbReference>
<feature type="compositionally biased region" description="Basic and acidic residues" evidence="1">
    <location>
        <begin position="1"/>
        <end position="13"/>
    </location>
</feature>
<dbReference type="VEuPathDB" id="VectorBase:ASIC020015"/>
<keyword evidence="5" id="KW-1185">Reference proteome</keyword>
<feature type="transmembrane region" description="Helical" evidence="2">
    <location>
        <begin position="138"/>
        <end position="157"/>
    </location>
</feature>
<dbReference type="OrthoDB" id="7739044at2759"/>
<dbReference type="GO" id="GO:0016020">
    <property type="term" value="C:membrane"/>
    <property type="evidence" value="ECO:0007669"/>
    <property type="project" value="TreeGrafter"/>
</dbReference>
<sequence>MFVRAENELQEGLHKRKTRGPATLTTSWGDALLFYAPPTPSRQASFCRSLAQRAGTRDLVTIVRLSSASDFGSRWLRDKCASIGGCGRLKNPEDGPLRPLRPSRLFGNFPPKSITGNVRWQREIRGAEARSSRLKKMLLPLLLALKLKMAVVLPILLAVVKFISLKGLIAGLMALKFSVFTVLKDLFAKKKERVTTAYITSAQPVNAEIVHQDWKRYGDAPLTSWPTEATRTRPWPKAPLLLLHKVYPMVRPPYLQPKRAPVFPPYGAKRAIAIDEPYLFVTFNNLLITPTRRTTHSANVASGAPDDTRMMCK</sequence>
<dbReference type="Proteomes" id="UP000030765">
    <property type="component" value="Unassembled WGS sequence"/>
</dbReference>
<accession>A0A084WNR5</accession>
<gene>
    <name evidence="3" type="ORF">ZHAS_00020015</name>
</gene>
<protein>
    <submittedName>
        <fullName evidence="3">AGAP003466-PA-like protein</fullName>
    </submittedName>
</protein>
<keyword evidence="2" id="KW-1133">Transmembrane helix</keyword>
<dbReference type="VEuPathDB" id="VectorBase:ASIS011501"/>
<dbReference type="EMBL" id="KE525356">
    <property type="protein sequence ID" value="KFB51859.1"/>
    <property type="molecule type" value="Genomic_DNA"/>
</dbReference>
<dbReference type="PANTHER" id="PTHR21879:SF5">
    <property type="entry name" value="OSIRIS 15"/>
    <property type="match status" value="1"/>
</dbReference>
<dbReference type="InterPro" id="IPR012464">
    <property type="entry name" value="DUF1676"/>
</dbReference>
<dbReference type="AlphaFoldDB" id="A0A084WNR5"/>
<name>A0A084WNR5_ANOSI</name>
<keyword evidence="2" id="KW-0472">Membrane</keyword>
<dbReference type="PANTHER" id="PTHR21879">
    <property type="entry name" value="FI03362P-RELATED-RELATED"/>
    <property type="match status" value="1"/>
</dbReference>
<keyword evidence="2" id="KW-0812">Transmembrane</keyword>
<evidence type="ECO:0000256" key="2">
    <source>
        <dbReference type="SAM" id="Phobius"/>
    </source>
</evidence>
<dbReference type="EnsemblMetazoa" id="ASIC020015-RA">
    <property type="protein sequence ID" value="ASIC020015-PA"/>
    <property type="gene ID" value="ASIC020015"/>
</dbReference>
<evidence type="ECO:0000313" key="5">
    <source>
        <dbReference type="Proteomes" id="UP000030765"/>
    </source>
</evidence>
<feature type="region of interest" description="Disordered" evidence="1">
    <location>
        <begin position="1"/>
        <end position="21"/>
    </location>
</feature>
<proteinExistence type="predicted"/>
<organism evidence="3">
    <name type="scientific">Anopheles sinensis</name>
    <name type="common">Mosquito</name>
    <dbReference type="NCBI Taxonomy" id="74873"/>
    <lineage>
        <taxon>Eukaryota</taxon>
        <taxon>Metazoa</taxon>
        <taxon>Ecdysozoa</taxon>
        <taxon>Arthropoda</taxon>
        <taxon>Hexapoda</taxon>
        <taxon>Insecta</taxon>
        <taxon>Pterygota</taxon>
        <taxon>Neoptera</taxon>
        <taxon>Endopterygota</taxon>
        <taxon>Diptera</taxon>
        <taxon>Nematocera</taxon>
        <taxon>Culicoidea</taxon>
        <taxon>Culicidae</taxon>
        <taxon>Anophelinae</taxon>
        <taxon>Anopheles</taxon>
    </lineage>
</organism>
<reference evidence="4" key="2">
    <citation type="submission" date="2020-05" db="UniProtKB">
        <authorList>
            <consortium name="EnsemblMetazoa"/>
        </authorList>
    </citation>
    <scope>IDENTIFICATION</scope>
</reference>